<name>A0A098C044_9BACT</name>
<dbReference type="Proteomes" id="UP000032417">
    <property type="component" value="Chromosome 1"/>
</dbReference>
<dbReference type="EMBL" id="LN515532">
    <property type="protein sequence ID" value="CEA16260.1"/>
    <property type="molecule type" value="Genomic_DNA"/>
</dbReference>
<dbReference type="AlphaFoldDB" id="A0A098C044"/>
<protein>
    <submittedName>
        <fullName evidence="2">Putative membrane protein</fullName>
    </submittedName>
</protein>
<accession>A0A098C044</accession>
<keyword evidence="3" id="KW-1185">Reference proteome</keyword>
<sequence>MLPIKLKYINNALVRGGKNSSFANLGFGAVVKFANVLFCAGGGLFSKAPIRRKVRGKKN</sequence>
<evidence type="ECO:0000256" key="1">
    <source>
        <dbReference type="SAM" id="Phobius"/>
    </source>
</evidence>
<feature type="transmembrane region" description="Helical" evidence="1">
    <location>
        <begin position="25"/>
        <end position="45"/>
    </location>
</feature>
<reference evidence="2 3" key="1">
    <citation type="submission" date="2014-08" db="EMBL/GenBank/DDBJ databases">
        <authorList>
            <person name="Wibberg D."/>
        </authorList>
    </citation>
    <scope>NUCLEOTIDE SEQUENCE [LARGE SCALE GENOMIC DNA]</scope>
    <source>
        <strain evidence="3">ING2-E5B</strain>
    </source>
</reference>
<gene>
    <name evidence="2" type="ORF">ING2E5B_1512</name>
</gene>
<keyword evidence="1" id="KW-0812">Transmembrane</keyword>
<evidence type="ECO:0000313" key="3">
    <source>
        <dbReference type="Proteomes" id="UP000032417"/>
    </source>
</evidence>
<dbReference type="KEGG" id="pbt:ING2E5B_1512"/>
<keyword evidence="1" id="KW-0472">Membrane</keyword>
<proteinExistence type="predicted"/>
<organism evidence="2 3">
    <name type="scientific">Fermentimonas caenicola</name>
    <dbReference type="NCBI Taxonomy" id="1562970"/>
    <lineage>
        <taxon>Bacteria</taxon>
        <taxon>Pseudomonadati</taxon>
        <taxon>Bacteroidota</taxon>
        <taxon>Bacteroidia</taxon>
        <taxon>Bacteroidales</taxon>
        <taxon>Dysgonomonadaceae</taxon>
        <taxon>Fermentimonas</taxon>
    </lineage>
</organism>
<evidence type="ECO:0000313" key="2">
    <source>
        <dbReference type="EMBL" id="CEA16260.1"/>
    </source>
</evidence>
<keyword evidence="1" id="KW-1133">Transmembrane helix</keyword>
<dbReference type="HOGENOM" id="CLU_2956672_0_0_10"/>